<keyword evidence="1" id="KW-1133">Transmembrane helix</keyword>
<dbReference type="Proteomes" id="UP000807306">
    <property type="component" value="Unassembled WGS sequence"/>
</dbReference>
<dbReference type="PROSITE" id="PS51257">
    <property type="entry name" value="PROKAR_LIPOPROTEIN"/>
    <property type="match status" value="1"/>
</dbReference>
<keyword evidence="3" id="KW-1185">Reference proteome</keyword>
<evidence type="ECO:0000313" key="3">
    <source>
        <dbReference type="Proteomes" id="UP000807306"/>
    </source>
</evidence>
<sequence>MKYSSVSYCFEAGGRCWPIILFVPLWMSCLRFTGQIRSSRTQRNRAFSLGGCRIFQPDRRSVRRELVLARRCLCHFRANLNID</sequence>
<accession>A0A9P6EFQ0</accession>
<reference evidence="2" key="1">
    <citation type="submission" date="2020-11" db="EMBL/GenBank/DDBJ databases">
        <authorList>
            <consortium name="DOE Joint Genome Institute"/>
            <person name="Ahrendt S."/>
            <person name="Riley R."/>
            <person name="Andreopoulos W."/>
            <person name="Labutti K."/>
            <person name="Pangilinan J."/>
            <person name="Ruiz-Duenas F.J."/>
            <person name="Barrasa J.M."/>
            <person name="Sanchez-Garcia M."/>
            <person name="Camarero S."/>
            <person name="Miyauchi S."/>
            <person name="Serrano A."/>
            <person name="Linde D."/>
            <person name="Babiker R."/>
            <person name="Drula E."/>
            <person name="Ayuso-Fernandez I."/>
            <person name="Pacheco R."/>
            <person name="Padilla G."/>
            <person name="Ferreira P."/>
            <person name="Barriuso J."/>
            <person name="Kellner H."/>
            <person name="Castanera R."/>
            <person name="Alfaro M."/>
            <person name="Ramirez L."/>
            <person name="Pisabarro A.G."/>
            <person name="Kuo A."/>
            <person name="Tritt A."/>
            <person name="Lipzen A."/>
            <person name="He G."/>
            <person name="Yan M."/>
            <person name="Ng V."/>
            <person name="Cullen D."/>
            <person name="Martin F."/>
            <person name="Rosso M.-N."/>
            <person name="Henrissat B."/>
            <person name="Hibbett D."/>
            <person name="Martinez A.T."/>
            <person name="Grigoriev I.V."/>
        </authorList>
    </citation>
    <scope>NUCLEOTIDE SEQUENCE</scope>
    <source>
        <strain evidence="2">CBS 506.95</strain>
    </source>
</reference>
<name>A0A9P6EFQ0_9AGAR</name>
<keyword evidence="1" id="KW-0812">Transmembrane</keyword>
<dbReference type="EMBL" id="MU157856">
    <property type="protein sequence ID" value="KAF9528058.1"/>
    <property type="molecule type" value="Genomic_DNA"/>
</dbReference>
<proteinExistence type="predicted"/>
<keyword evidence="1" id="KW-0472">Membrane</keyword>
<comment type="caution">
    <text evidence="2">The sequence shown here is derived from an EMBL/GenBank/DDBJ whole genome shotgun (WGS) entry which is preliminary data.</text>
</comment>
<organism evidence="2 3">
    <name type="scientific">Crepidotus variabilis</name>
    <dbReference type="NCBI Taxonomy" id="179855"/>
    <lineage>
        <taxon>Eukaryota</taxon>
        <taxon>Fungi</taxon>
        <taxon>Dikarya</taxon>
        <taxon>Basidiomycota</taxon>
        <taxon>Agaricomycotina</taxon>
        <taxon>Agaricomycetes</taxon>
        <taxon>Agaricomycetidae</taxon>
        <taxon>Agaricales</taxon>
        <taxon>Agaricineae</taxon>
        <taxon>Crepidotaceae</taxon>
        <taxon>Crepidotus</taxon>
    </lineage>
</organism>
<evidence type="ECO:0000256" key="1">
    <source>
        <dbReference type="SAM" id="Phobius"/>
    </source>
</evidence>
<gene>
    <name evidence="2" type="ORF">CPB83DRAFT_855254</name>
</gene>
<evidence type="ECO:0000313" key="2">
    <source>
        <dbReference type="EMBL" id="KAF9528058.1"/>
    </source>
</evidence>
<protein>
    <submittedName>
        <fullName evidence="2">Uncharacterized protein</fullName>
    </submittedName>
</protein>
<dbReference type="AlphaFoldDB" id="A0A9P6EFQ0"/>
<feature type="transmembrane region" description="Helical" evidence="1">
    <location>
        <begin position="12"/>
        <end position="33"/>
    </location>
</feature>